<dbReference type="AlphaFoldDB" id="A0AAV2VZN9"/>
<proteinExistence type="predicted"/>
<protein>
    <recommendedName>
        <fullName evidence="3">Winged helix DNA-binding domain-containing protein</fullName>
    </recommendedName>
</protein>
<dbReference type="InterPro" id="IPR009351">
    <property type="entry name" value="AlkZ-like"/>
</dbReference>
<evidence type="ECO:0000313" key="2">
    <source>
        <dbReference type="Proteomes" id="UP000018211"/>
    </source>
</evidence>
<gene>
    <name evidence="1" type="ORF">VIBNISOn1_p0071</name>
</gene>
<evidence type="ECO:0008006" key="3">
    <source>
        <dbReference type="Google" id="ProtNLM"/>
    </source>
</evidence>
<name>A0AAV2VZN9_9VIBR</name>
<dbReference type="PANTHER" id="PTHR38479:SF2">
    <property type="entry name" value="WINGED HELIX DNA-BINDING DOMAIN-CONTAINING PROTEIN"/>
    <property type="match status" value="1"/>
</dbReference>
<dbReference type="Pfam" id="PF06224">
    <property type="entry name" value="AlkZ-like"/>
    <property type="match status" value="1"/>
</dbReference>
<reference evidence="1 2" key="1">
    <citation type="journal article" date="2013" name="ISME J.">
        <title>Comparative genomics of pathogenic lineages of Vibrio nigripulchritudo identifies virulence-associated traits.</title>
        <authorList>
            <person name="Goudenege D."/>
            <person name="Labreuche Y."/>
            <person name="Krin E."/>
            <person name="Ansquer D."/>
            <person name="Mangenot S."/>
            <person name="Calteau A."/>
            <person name="Medigue C."/>
            <person name="Mazel D."/>
            <person name="Polz M.F."/>
            <person name="Le Roux F."/>
        </authorList>
    </citation>
    <scope>NUCLEOTIDE SEQUENCE [LARGE SCALE GENOMIC DNA]</scope>
    <source>
        <strain evidence="1 2">SOn1</strain>
    </source>
</reference>
<dbReference type="PANTHER" id="PTHR38479">
    <property type="entry name" value="LMO0824 PROTEIN"/>
    <property type="match status" value="1"/>
</dbReference>
<evidence type="ECO:0000313" key="1">
    <source>
        <dbReference type="EMBL" id="CCO50234.1"/>
    </source>
</evidence>
<sequence length="369" mass="41557">MIALAAFGINTDQTTLCDWIEKQHFELFETCSISTLSEAYLGVYANRPTSWLAVMARNAKLEMDVAIGEEENSSLVRVPAMRRSKFIAPTSLAVDLFLSTQAALSSHHWRLEDVGLTVEDYFRLLPEVKAFASGCPIKPKDLAKCLSIDSSAARALINVATYMGELVRIPSQKPWSNQWGYAPPEARFSLASQDKSVLRSKLIKKYIEQYGPVNLDDIAWWTGFAKQEVHSLVKNLDCVEIAEGMWMTCANADQFLHSSHQIKPSGGQIRFLPAWDPLLMGYSPQSKIRDYLNLNEIGAYDRSGNGKPVVFEGAKAIGCWQSKLVKSKRYMWIEQSHICKFPNLEKLHESAEAWARRIGVEYLSEVPEK</sequence>
<accession>A0AAV2VZN9</accession>
<dbReference type="EMBL" id="CAOF01000200">
    <property type="protein sequence ID" value="CCO50234.1"/>
    <property type="molecule type" value="Genomic_DNA"/>
</dbReference>
<comment type="caution">
    <text evidence="1">The sequence shown here is derived from an EMBL/GenBank/DDBJ whole genome shotgun (WGS) entry which is preliminary data.</text>
</comment>
<organism evidence="1 2">
    <name type="scientific">Vibrio nigripulchritudo SOn1</name>
    <dbReference type="NCBI Taxonomy" id="1238450"/>
    <lineage>
        <taxon>Bacteria</taxon>
        <taxon>Pseudomonadati</taxon>
        <taxon>Pseudomonadota</taxon>
        <taxon>Gammaproteobacteria</taxon>
        <taxon>Vibrionales</taxon>
        <taxon>Vibrionaceae</taxon>
        <taxon>Vibrio</taxon>
    </lineage>
</organism>
<dbReference type="Proteomes" id="UP000018211">
    <property type="component" value="Unassembled WGS sequence"/>
</dbReference>